<keyword evidence="2" id="KW-1185">Reference proteome</keyword>
<dbReference type="GeneID" id="116667324"/>
<feature type="compositionally biased region" description="Low complexity" evidence="1">
    <location>
        <begin position="92"/>
        <end position="101"/>
    </location>
</feature>
<evidence type="ECO:0000313" key="2">
    <source>
        <dbReference type="Proteomes" id="UP000694856"/>
    </source>
</evidence>
<evidence type="ECO:0000313" key="3">
    <source>
        <dbReference type="RefSeq" id="XP_032347920.1"/>
    </source>
</evidence>
<dbReference type="AlphaFoldDB" id="A0A8B8U1C8"/>
<accession>A0A8B8U1C8</accession>
<sequence length="101" mass="11491">MSASICPSVPGSLHIQLEKFSVPDCALFHLHLRTSLEVLARIIPTVQLGRHTGLDTHQDFPRMENRTQHTGRDRTWSMENPAPPPCRRRRCPTTAAEPRTR</sequence>
<name>A0A8B8U1C8_CAMFR</name>
<dbReference type="Proteomes" id="UP000694856">
    <property type="component" value="Chromosome 11"/>
</dbReference>
<feature type="compositionally biased region" description="Basic and acidic residues" evidence="1">
    <location>
        <begin position="52"/>
        <end position="76"/>
    </location>
</feature>
<protein>
    <submittedName>
        <fullName evidence="3">Uncharacterized protein LOC116667324 isoform X2</fullName>
    </submittedName>
</protein>
<dbReference type="RefSeq" id="XP_032347920.1">
    <property type="nucleotide sequence ID" value="XM_032492029.1"/>
</dbReference>
<organism evidence="2 3">
    <name type="scientific">Camelus ferus</name>
    <name type="common">Wild bactrian camel</name>
    <name type="synonym">Camelus bactrianus ferus</name>
    <dbReference type="NCBI Taxonomy" id="419612"/>
    <lineage>
        <taxon>Eukaryota</taxon>
        <taxon>Metazoa</taxon>
        <taxon>Chordata</taxon>
        <taxon>Craniata</taxon>
        <taxon>Vertebrata</taxon>
        <taxon>Euteleostomi</taxon>
        <taxon>Mammalia</taxon>
        <taxon>Eutheria</taxon>
        <taxon>Laurasiatheria</taxon>
        <taxon>Artiodactyla</taxon>
        <taxon>Tylopoda</taxon>
        <taxon>Camelidae</taxon>
        <taxon>Camelus</taxon>
    </lineage>
</organism>
<evidence type="ECO:0000256" key="1">
    <source>
        <dbReference type="SAM" id="MobiDB-lite"/>
    </source>
</evidence>
<reference evidence="3" key="1">
    <citation type="submission" date="2025-08" db="UniProtKB">
        <authorList>
            <consortium name="RefSeq"/>
        </authorList>
    </citation>
    <scope>IDENTIFICATION</scope>
    <source>
        <tissue evidence="3">Ear skin</tissue>
    </source>
</reference>
<proteinExistence type="predicted"/>
<gene>
    <name evidence="3" type="primary">LOC116667324</name>
</gene>
<feature type="region of interest" description="Disordered" evidence="1">
    <location>
        <begin position="52"/>
        <end position="101"/>
    </location>
</feature>